<evidence type="ECO:0000259" key="5">
    <source>
        <dbReference type="Pfam" id="PF04542"/>
    </source>
</evidence>
<dbReference type="EMBL" id="PUIA01000017">
    <property type="protein sequence ID" value="PQO36787.1"/>
    <property type="molecule type" value="Genomic_DNA"/>
</dbReference>
<dbReference type="GO" id="GO:0006352">
    <property type="term" value="P:DNA-templated transcription initiation"/>
    <property type="evidence" value="ECO:0007669"/>
    <property type="project" value="InterPro"/>
</dbReference>
<dbReference type="Gene3D" id="1.10.10.10">
    <property type="entry name" value="Winged helix-like DNA-binding domain superfamily/Winged helix DNA-binding domain"/>
    <property type="match status" value="1"/>
</dbReference>
<dbReference type="PANTHER" id="PTHR43133:SF51">
    <property type="entry name" value="RNA POLYMERASE SIGMA FACTOR"/>
    <property type="match status" value="1"/>
</dbReference>
<evidence type="ECO:0000313" key="8">
    <source>
        <dbReference type="Proteomes" id="UP000240009"/>
    </source>
</evidence>
<keyword evidence="2" id="KW-0805">Transcription regulation</keyword>
<evidence type="ECO:0000256" key="2">
    <source>
        <dbReference type="ARBA" id="ARBA00023015"/>
    </source>
</evidence>
<comment type="caution">
    <text evidence="7">The sequence shown here is derived from an EMBL/GenBank/DDBJ whole genome shotgun (WGS) entry which is preliminary data.</text>
</comment>
<dbReference type="InterPro" id="IPR007627">
    <property type="entry name" value="RNA_pol_sigma70_r2"/>
</dbReference>
<reference evidence="7 8" key="1">
    <citation type="submission" date="2018-02" db="EMBL/GenBank/DDBJ databases">
        <title>Comparative genomes isolates from brazilian mangrove.</title>
        <authorList>
            <person name="Araujo J.E."/>
            <person name="Taketani R.G."/>
            <person name="Silva M.C.P."/>
            <person name="Loureco M.V."/>
            <person name="Andreote F.D."/>
        </authorList>
    </citation>
    <scope>NUCLEOTIDE SEQUENCE [LARGE SCALE GENOMIC DNA]</scope>
    <source>
        <strain evidence="7 8">HEX-2 MGV</strain>
    </source>
</reference>
<organism evidence="7 8">
    <name type="scientific">Blastopirellula marina</name>
    <dbReference type="NCBI Taxonomy" id="124"/>
    <lineage>
        <taxon>Bacteria</taxon>
        <taxon>Pseudomonadati</taxon>
        <taxon>Planctomycetota</taxon>
        <taxon>Planctomycetia</taxon>
        <taxon>Pirellulales</taxon>
        <taxon>Pirellulaceae</taxon>
        <taxon>Blastopirellula</taxon>
    </lineage>
</organism>
<dbReference type="GO" id="GO:0016987">
    <property type="term" value="F:sigma factor activity"/>
    <property type="evidence" value="ECO:0007669"/>
    <property type="project" value="UniProtKB-KW"/>
</dbReference>
<dbReference type="Pfam" id="PF04542">
    <property type="entry name" value="Sigma70_r2"/>
    <property type="match status" value="1"/>
</dbReference>
<feature type="domain" description="RNA polymerase sigma-70 region 2" evidence="5">
    <location>
        <begin position="24"/>
        <end position="75"/>
    </location>
</feature>
<dbReference type="CDD" id="cd06171">
    <property type="entry name" value="Sigma70_r4"/>
    <property type="match status" value="1"/>
</dbReference>
<accession>A0A2S8FX81</accession>
<evidence type="ECO:0000256" key="4">
    <source>
        <dbReference type="ARBA" id="ARBA00023163"/>
    </source>
</evidence>
<dbReference type="Gene3D" id="1.10.1740.10">
    <property type="match status" value="1"/>
</dbReference>
<dbReference type="InterPro" id="IPR039425">
    <property type="entry name" value="RNA_pol_sigma-70-like"/>
</dbReference>
<sequence>MQESDVVRVLLEARIRLTVPIWSIVRESQAVEDIFQEVVLRALRQREQINDEGHLLAWSRTTAKNLAVDWLRQRGKSQVMDGGAMDRIWSISDDQAKGLSDRKDALRRCLKKMPERNREMIQLRYGEGLSCIEVAKQIGASLDAVYKRLSRAHRDLRRCVEGTLHGEVTQ</sequence>
<evidence type="ECO:0000259" key="6">
    <source>
        <dbReference type="Pfam" id="PF08281"/>
    </source>
</evidence>
<protein>
    <recommendedName>
        <fullName evidence="9">RNA polymerase subunit sigma-24</fullName>
    </recommendedName>
</protein>
<dbReference type="AlphaFoldDB" id="A0A2S8FX81"/>
<dbReference type="InterPro" id="IPR013324">
    <property type="entry name" value="RNA_pol_sigma_r3/r4-like"/>
</dbReference>
<name>A0A2S8FX81_9BACT</name>
<dbReference type="Proteomes" id="UP000240009">
    <property type="component" value="Unassembled WGS sequence"/>
</dbReference>
<evidence type="ECO:0008006" key="9">
    <source>
        <dbReference type="Google" id="ProtNLM"/>
    </source>
</evidence>
<feature type="domain" description="RNA polymerase sigma factor 70 region 4 type 2" evidence="6">
    <location>
        <begin position="104"/>
        <end position="153"/>
    </location>
</feature>
<dbReference type="OrthoDB" id="283659at2"/>
<dbReference type="SUPFAM" id="SSF88659">
    <property type="entry name" value="Sigma3 and sigma4 domains of RNA polymerase sigma factors"/>
    <property type="match status" value="1"/>
</dbReference>
<dbReference type="Pfam" id="PF08281">
    <property type="entry name" value="Sigma70_r4_2"/>
    <property type="match status" value="1"/>
</dbReference>
<dbReference type="InterPro" id="IPR014284">
    <property type="entry name" value="RNA_pol_sigma-70_dom"/>
</dbReference>
<keyword evidence="4" id="KW-0804">Transcription</keyword>
<dbReference type="NCBIfam" id="TIGR02937">
    <property type="entry name" value="sigma70-ECF"/>
    <property type="match status" value="1"/>
</dbReference>
<evidence type="ECO:0000256" key="3">
    <source>
        <dbReference type="ARBA" id="ARBA00023082"/>
    </source>
</evidence>
<keyword evidence="3" id="KW-0731">Sigma factor</keyword>
<dbReference type="GO" id="GO:0003677">
    <property type="term" value="F:DNA binding"/>
    <property type="evidence" value="ECO:0007669"/>
    <property type="project" value="InterPro"/>
</dbReference>
<dbReference type="RefSeq" id="WP_105351068.1">
    <property type="nucleotide sequence ID" value="NZ_PUIA01000017.1"/>
</dbReference>
<proteinExistence type="inferred from homology"/>
<dbReference type="PANTHER" id="PTHR43133">
    <property type="entry name" value="RNA POLYMERASE ECF-TYPE SIGMA FACTO"/>
    <property type="match status" value="1"/>
</dbReference>
<dbReference type="SUPFAM" id="SSF88946">
    <property type="entry name" value="Sigma2 domain of RNA polymerase sigma factors"/>
    <property type="match status" value="1"/>
</dbReference>
<dbReference type="InterPro" id="IPR013325">
    <property type="entry name" value="RNA_pol_sigma_r2"/>
</dbReference>
<gene>
    <name evidence="7" type="ORF">C5Y96_06360</name>
</gene>
<evidence type="ECO:0000256" key="1">
    <source>
        <dbReference type="ARBA" id="ARBA00010641"/>
    </source>
</evidence>
<comment type="similarity">
    <text evidence="1">Belongs to the sigma-70 factor family. ECF subfamily.</text>
</comment>
<evidence type="ECO:0000313" key="7">
    <source>
        <dbReference type="EMBL" id="PQO36787.1"/>
    </source>
</evidence>
<dbReference type="InterPro" id="IPR036388">
    <property type="entry name" value="WH-like_DNA-bd_sf"/>
</dbReference>
<dbReference type="InterPro" id="IPR013249">
    <property type="entry name" value="RNA_pol_sigma70_r4_t2"/>
</dbReference>